<keyword evidence="2" id="KW-1185">Reference proteome</keyword>
<organism evidence="1 2">
    <name type="scientific">Lacipirellula limnantheis</name>
    <dbReference type="NCBI Taxonomy" id="2528024"/>
    <lineage>
        <taxon>Bacteria</taxon>
        <taxon>Pseudomonadati</taxon>
        <taxon>Planctomycetota</taxon>
        <taxon>Planctomycetia</taxon>
        <taxon>Pirellulales</taxon>
        <taxon>Lacipirellulaceae</taxon>
        <taxon>Lacipirellula</taxon>
    </lineage>
</organism>
<evidence type="ECO:0008006" key="3">
    <source>
        <dbReference type="Google" id="ProtNLM"/>
    </source>
</evidence>
<reference evidence="1 2" key="1">
    <citation type="submission" date="2019-02" db="EMBL/GenBank/DDBJ databases">
        <title>Deep-cultivation of Planctomycetes and their phenomic and genomic characterization uncovers novel biology.</title>
        <authorList>
            <person name="Wiegand S."/>
            <person name="Jogler M."/>
            <person name="Boedeker C."/>
            <person name="Pinto D."/>
            <person name="Vollmers J."/>
            <person name="Rivas-Marin E."/>
            <person name="Kohn T."/>
            <person name="Peeters S.H."/>
            <person name="Heuer A."/>
            <person name="Rast P."/>
            <person name="Oberbeckmann S."/>
            <person name="Bunk B."/>
            <person name="Jeske O."/>
            <person name="Meyerdierks A."/>
            <person name="Storesund J.E."/>
            <person name="Kallscheuer N."/>
            <person name="Luecker S."/>
            <person name="Lage O.M."/>
            <person name="Pohl T."/>
            <person name="Merkel B.J."/>
            <person name="Hornburger P."/>
            <person name="Mueller R.-W."/>
            <person name="Bruemmer F."/>
            <person name="Labrenz M."/>
            <person name="Spormann A.M."/>
            <person name="Op den Camp H."/>
            <person name="Overmann J."/>
            <person name="Amann R."/>
            <person name="Jetten M.S.M."/>
            <person name="Mascher T."/>
            <person name="Medema M.H."/>
            <person name="Devos D.P."/>
            <person name="Kaster A.-K."/>
            <person name="Ovreas L."/>
            <person name="Rohde M."/>
            <person name="Galperin M.Y."/>
            <person name="Jogler C."/>
        </authorList>
    </citation>
    <scope>NUCLEOTIDE SEQUENCE [LARGE SCALE GENOMIC DNA]</scope>
    <source>
        <strain evidence="1 2">I41</strain>
    </source>
</reference>
<evidence type="ECO:0000313" key="2">
    <source>
        <dbReference type="Proteomes" id="UP000317909"/>
    </source>
</evidence>
<dbReference type="KEGG" id="llh:I41_47770"/>
<gene>
    <name evidence="1" type="ORF">I41_47770</name>
</gene>
<dbReference type="EMBL" id="CP036339">
    <property type="protein sequence ID" value="QDT75566.1"/>
    <property type="molecule type" value="Genomic_DNA"/>
</dbReference>
<dbReference type="RefSeq" id="WP_145435269.1">
    <property type="nucleotide sequence ID" value="NZ_CP036339.1"/>
</dbReference>
<name>A0A517U4K0_9BACT</name>
<dbReference type="AlphaFoldDB" id="A0A517U4K0"/>
<protein>
    <recommendedName>
        <fullName evidence="3">SprT-like family protein</fullName>
    </recommendedName>
</protein>
<dbReference type="Proteomes" id="UP000317909">
    <property type="component" value="Chromosome"/>
</dbReference>
<proteinExistence type="predicted"/>
<evidence type="ECO:0000313" key="1">
    <source>
        <dbReference type="EMBL" id="QDT75566.1"/>
    </source>
</evidence>
<dbReference type="OrthoDB" id="280558at2"/>
<accession>A0A517U4K0</accession>
<sequence length="133" mass="14757">MFSVYLQAFERCQPLRQRVLQVLSALPTEVQQDFVTDACFTVLLDNYIPGEGSSVFMAAPEASVISSRSVVLRARLSECEEAFAHYVIAHEFAHAYLRNGPWGNVLDPEHAADALAASWGFPRPVLSKTPRFG</sequence>